<feature type="transmembrane region" description="Helical" evidence="6">
    <location>
        <begin position="155"/>
        <end position="177"/>
    </location>
</feature>
<evidence type="ECO:0000256" key="1">
    <source>
        <dbReference type="ARBA" id="ARBA00004651"/>
    </source>
</evidence>
<keyword evidence="2" id="KW-1003">Cell membrane</keyword>
<dbReference type="PANTHER" id="PTHR32322">
    <property type="entry name" value="INNER MEMBRANE TRANSPORTER"/>
    <property type="match status" value="1"/>
</dbReference>
<dbReference type="InterPro" id="IPR000620">
    <property type="entry name" value="EamA_dom"/>
</dbReference>
<feature type="transmembrane region" description="Helical" evidence="6">
    <location>
        <begin position="275"/>
        <end position="295"/>
    </location>
</feature>
<name>A0A4R1JLW0_9GAMM</name>
<dbReference type="EMBL" id="SMGD01000013">
    <property type="protein sequence ID" value="TCK52058.1"/>
    <property type="molecule type" value="Genomic_DNA"/>
</dbReference>
<evidence type="ECO:0000256" key="4">
    <source>
        <dbReference type="ARBA" id="ARBA00022989"/>
    </source>
</evidence>
<dbReference type="AlphaFoldDB" id="A0A4R1JLW0"/>
<feature type="domain" description="EamA" evidence="7">
    <location>
        <begin position="10"/>
        <end position="142"/>
    </location>
</feature>
<organism evidence="8 9">
    <name type="scientific">Celerinatantimonas diazotrophica</name>
    <dbReference type="NCBI Taxonomy" id="412034"/>
    <lineage>
        <taxon>Bacteria</taxon>
        <taxon>Pseudomonadati</taxon>
        <taxon>Pseudomonadota</taxon>
        <taxon>Gammaproteobacteria</taxon>
        <taxon>Celerinatantimonadaceae</taxon>
        <taxon>Celerinatantimonas</taxon>
    </lineage>
</organism>
<dbReference type="GO" id="GO:0005886">
    <property type="term" value="C:plasma membrane"/>
    <property type="evidence" value="ECO:0007669"/>
    <property type="project" value="UniProtKB-SubCell"/>
</dbReference>
<dbReference type="SUPFAM" id="SSF103481">
    <property type="entry name" value="Multidrug resistance efflux transporter EmrE"/>
    <property type="match status" value="1"/>
</dbReference>
<evidence type="ECO:0000256" key="2">
    <source>
        <dbReference type="ARBA" id="ARBA00022475"/>
    </source>
</evidence>
<evidence type="ECO:0000313" key="8">
    <source>
        <dbReference type="EMBL" id="TCK52058.1"/>
    </source>
</evidence>
<feature type="transmembrane region" description="Helical" evidence="6">
    <location>
        <begin position="250"/>
        <end position="269"/>
    </location>
</feature>
<feature type="transmembrane region" description="Helical" evidence="6">
    <location>
        <begin position="93"/>
        <end position="114"/>
    </location>
</feature>
<evidence type="ECO:0000256" key="3">
    <source>
        <dbReference type="ARBA" id="ARBA00022692"/>
    </source>
</evidence>
<dbReference type="OrthoDB" id="9787117at2"/>
<accession>A0A4R1JLW0</accession>
<feature type="transmembrane region" description="Helical" evidence="6">
    <location>
        <begin position="37"/>
        <end position="56"/>
    </location>
</feature>
<comment type="caution">
    <text evidence="8">The sequence shown here is derived from an EMBL/GenBank/DDBJ whole genome shotgun (WGS) entry which is preliminary data.</text>
</comment>
<feature type="transmembrane region" description="Helical" evidence="6">
    <location>
        <begin position="189"/>
        <end position="208"/>
    </location>
</feature>
<dbReference type="RefSeq" id="WP_131912961.1">
    <property type="nucleotide sequence ID" value="NZ_OU594967.1"/>
</dbReference>
<sequence>MRKDRADFNGVFAVVWASVLWGTTGTAASYISDVSPLAIGAFAMGGGGLLLACYAWRYLLEDACLFLVNWPLLLIGSVAVGVYPLAFYTSMKFSGVAIGTLVSLASAPFFSVLLERVISHKAILTQWIVSFAIGVLGTIFLTLGKQSSLAQNAHMQLAGVGLGLLAGLSYALYSWSARHMIEKGIHSRSAMAGMFGFAALVLLPSLYFTGQNLFMDFKHIAIISYMAVVPMFVGYLCFGYALQQIEASKATLITLLEPAVATLLAITIVGEHFSFIGSFGIGLIILCLILQVFQFEMLYRLIGKRVLRDHKL</sequence>
<feature type="domain" description="EamA" evidence="7">
    <location>
        <begin position="158"/>
        <end position="290"/>
    </location>
</feature>
<dbReference type="Proteomes" id="UP000295565">
    <property type="component" value="Unassembled WGS sequence"/>
</dbReference>
<keyword evidence="3 6" id="KW-0812">Transmembrane</keyword>
<gene>
    <name evidence="8" type="ORF">EV690_2158</name>
</gene>
<feature type="transmembrane region" description="Helical" evidence="6">
    <location>
        <begin position="123"/>
        <end position="143"/>
    </location>
</feature>
<evidence type="ECO:0000259" key="7">
    <source>
        <dbReference type="Pfam" id="PF00892"/>
    </source>
</evidence>
<proteinExistence type="predicted"/>
<feature type="transmembrane region" description="Helical" evidence="6">
    <location>
        <begin position="220"/>
        <end position="238"/>
    </location>
</feature>
<evidence type="ECO:0000256" key="5">
    <source>
        <dbReference type="ARBA" id="ARBA00023136"/>
    </source>
</evidence>
<dbReference type="InterPro" id="IPR050638">
    <property type="entry name" value="AA-Vitamin_Transporters"/>
</dbReference>
<comment type="subcellular location">
    <subcellularLocation>
        <location evidence="1">Cell membrane</location>
        <topology evidence="1">Multi-pass membrane protein</topology>
    </subcellularLocation>
</comment>
<dbReference type="InterPro" id="IPR037185">
    <property type="entry name" value="EmrE-like"/>
</dbReference>
<keyword evidence="4 6" id="KW-1133">Transmembrane helix</keyword>
<feature type="transmembrane region" description="Helical" evidence="6">
    <location>
        <begin position="63"/>
        <end position="87"/>
    </location>
</feature>
<evidence type="ECO:0000256" key="6">
    <source>
        <dbReference type="SAM" id="Phobius"/>
    </source>
</evidence>
<keyword evidence="9" id="KW-1185">Reference proteome</keyword>
<keyword evidence="5 6" id="KW-0472">Membrane</keyword>
<dbReference type="Gene3D" id="1.10.3730.20">
    <property type="match status" value="1"/>
</dbReference>
<evidence type="ECO:0000313" key="9">
    <source>
        <dbReference type="Proteomes" id="UP000295565"/>
    </source>
</evidence>
<protein>
    <submittedName>
        <fullName evidence="8">DME family drug/metabolite transporter</fullName>
    </submittedName>
</protein>
<dbReference type="Pfam" id="PF00892">
    <property type="entry name" value="EamA"/>
    <property type="match status" value="2"/>
</dbReference>
<dbReference type="PANTHER" id="PTHR32322:SF18">
    <property type="entry name" value="S-ADENOSYLMETHIONINE_S-ADENOSYLHOMOCYSTEINE TRANSPORTER"/>
    <property type="match status" value="1"/>
</dbReference>
<reference evidence="8 9" key="1">
    <citation type="submission" date="2019-03" db="EMBL/GenBank/DDBJ databases">
        <title>Genomic Encyclopedia of Type Strains, Phase IV (KMG-IV): sequencing the most valuable type-strain genomes for metagenomic binning, comparative biology and taxonomic classification.</title>
        <authorList>
            <person name="Goeker M."/>
        </authorList>
    </citation>
    <scope>NUCLEOTIDE SEQUENCE [LARGE SCALE GENOMIC DNA]</scope>
    <source>
        <strain evidence="8 9">DSM 18577</strain>
    </source>
</reference>